<reference evidence="2" key="1">
    <citation type="submission" date="2020-09" db="EMBL/GenBank/DDBJ databases">
        <title>Genome-Enabled Discovery of Anthraquinone Biosynthesis in Senna tora.</title>
        <authorList>
            <person name="Kang S.-H."/>
            <person name="Pandey R.P."/>
            <person name="Lee C.-M."/>
            <person name="Sim J.-S."/>
            <person name="Jeong J.-T."/>
            <person name="Choi B.-S."/>
            <person name="Jung M."/>
            <person name="Ginzburg D."/>
            <person name="Zhao K."/>
            <person name="Won S.Y."/>
            <person name="Oh T.-J."/>
            <person name="Yu Y."/>
            <person name="Kim N.-H."/>
            <person name="Lee O.R."/>
            <person name="Lee T.-H."/>
            <person name="Bashyal P."/>
            <person name="Kim T.-S."/>
            <person name="Lee W.-H."/>
            <person name="Kawkins C."/>
            <person name="Kim C.-K."/>
            <person name="Kim J.S."/>
            <person name="Ahn B.O."/>
            <person name="Rhee S.Y."/>
            <person name="Sohng J.K."/>
        </authorList>
    </citation>
    <scope>NUCLEOTIDE SEQUENCE</scope>
    <source>
        <tissue evidence="2">Leaf</tissue>
    </source>
</reference>
<comment type="caution">
    <text evidence="2">The sequence shown here is derived from an EMBL/GenBank/DDBJ whole genome shotgun (WGS) entry which is preliminary data.</text>
</comment>
<gene>
    <name evidence="2" type="ORF">G2W53_035247</name>
</gene>
<evidence type="ECO:0000256" key="1">
    <source>
        <dbReference type="SAM" id="MobiDB-lite"/>
    </source>
</evidence>
<sequence length="146" mass="16705">MSPPISDDEKAERVVGFRWVVEPAKVAGAFRRREEEKDRSCEEDKRKEDALAHERRSHGGFVIIWSFQICLEIKEREREEEEEIKGYIVVEADDAYMVWIQIILKKASELSLARICTPQSSMIFLLSGCPPAIEISVAPIVGLFKP</sequence>
<dbReference type="Proteomes" id="UP000634136">
    <property type="component" value="Unassembled WGS sequence"/>
</dbReference>
<evidence type="ECO:0000313" key="2">
    <source>
        <dbReference type="EMBL" id="KAF7808504.1"/>
    </source>
</evidence>
<evidence type="ECO:0000313" key="3">
    <source>
        <dbReference type="Proteomes" id="UP000634136"/>
    </source>
</evidence>
<proteinExistence type="predicted"/>
<keyword evidence="3" id="KW-1185">Reference proteome</keyword>
<name>A0A834W920_9FABA</name>
<organism evidence="2 3">
    <name type="scientific">Senna tora</name>
    <dbReference type="NCBI Taxonomy" id="362788"/>
    <lineage>
        <taxon>Eukaryota</taxon>
        <taxon>Viridiplantae</taxon>
        <taxon>Streptophyta</taxon>
        <taxon>Embryophyta</taxon>
        <taxon>Tracheophyta</taxon>
        <taxon>Spermatophyta</taxon>
        <taxon>Magnoliopsida</taxon>
        <taxon>eudicotyledons</taxon>
        <taxon>Gunneridae</taxon>
        <taxon>Pentapetalae</taxon>
        <taxon>rosids</taxon>
        <taxon>fabids</taxon>
        <taxon>Fabales</taxon>
        <taxon>Fabaceae</taxon>
        <taxon>Caesalpinioideae</taxon>
        <taxon>Cassia clade</taxon>
        <taxon>Senna</taxon>
    </lineage>
</organism>
<protein>
    <submittedName>
        <fullName evidence="2">Purple acid phosphatase 3</fullName>
    </submittedName>
</protein>
<dbReference type="AlphaFoldDB" id="A0A834W920"/>
<dbReference type="EMBL" id="JAAIUW010000011">
    <property type="protein sequence ID" value="KAF7808504.1"/>
    <property type="molecule type" value="Genomic_DNA"/>
</dbReference>
<feature type="region of interest" description="Disordered" evidence="1">
    <location>
        <begin position="31"/>
        <end position="52"/>
    </location>
</feature>
<accession>A0A834W920</accession>